<sequence>ATTHPDADADPRAPRRPLCGHRRPLRPGTRQLRRGRRPLPELRPRHRGPRARARLRQRAAARAARGVGPPGDRARRLACDAVPGQGGGDRGGRRGPGHPVPGRHGSGRRRTGRPIRDRHRGPERPDAPAHAGRPAAGPGGRPAGPRPPWAARPGRPPSDADGPGRPRPGVQPRWHVAGRGRPPGRQVCRPSRPSRGADDPDRPLVRPARRRRSRPPDGHELPHALPAPGGARAAARDGRLHRVAGLRRLRAGAFWRRLGSADRHRRGDAVPV</sequence>
<gene>
    <name evidence="2" type="ORF">AVDCRST_MAG49-3971</name>
</gene>
<feature type="non-terminal residue" evidence="2">
    <location>
        <position position="272"/>
    </location>
</feature>
<dbReference type="EMBL" id="CADCWG010000289">
    <property type="protein sequence ID" value="CAA9574208.1"/>
    <property type="molecule type" value="Genomic_DNA"/>
</dbReference>
<feature type="compositionally biased region" description="Basic residues" evidence="1">
    <location>
        <begin position="44"/>
        <end position="59"/>
    </location>
</feature>
<evidence type="ECO:0000256" key="1">
    <source>
        <dbReference type="SAM" id="MobiDB-lite"/>
    </source>
</evidence>
<feature type="compositionally biased region" description="Basic and acidic residues" evidence="1">
    <location>
        <begin position="1"/>
        <end position="13"/>
    </location>
</feature>
<proteinExistence type="predicted"/>
<feature type="region of interest" description="Disordered" evidence="1">
    <location>
        <begin position="1"/>
        <end position="235"/>
    </location>
</feature>
<feature type="compositionally biased region" description="Low complexity" evidence="1">
    <location>
        <begin position="60"/>
        <end position="71"/>
    </location>
</feature>
<name>A0A6J4VBH1_9BACT</name>
<dbReference type="AlphaFoldDB" id="A0A6J4VBH1"/>
<reference evidence="2" key="1">
    <citation type="submission" date="2020-02" db="EMBL/GenBank/DDBJ databases">
        <authorList>
            <person name="Meier V. D."/>
        </authorList>
    </citation>
    <scope>NUCLEOTIDE SEQUENCE</scope>
    <source>
        <strain evidence="2">AVDCRST_MAG49</strain>
    </source>
</reference>
<feature type="compositionally biased region" description="Basic residues" evidence="1">
    <location>
        <begin position="14"/>
        <end position="37"/>
    </location>
</feature>
<feature type="compositionally biased region" description="Pro residues" evidence="1">
    <location>
        <begin position="144"/>
        <end position="156"/>
    </location>
</feature>
<feature type="compositionally biased region" description="Basic and acidic residues" evidence="1">
    <location>
        <begin position="195"/>
        <end position="204"/>
    </location>
</feature>
<feature type="compositionally biased region" description="Low complexity" evidence="1">
    <location>
        <begin position="223"/>
        <end position="233"/>
    </location>
</feature>
<feature type="non-terminal residue" evidence="2">
    <location>
        <position position="1"/>
    </location>
</feature>
<accession>A0A6J4VBH1</accession>
<organism evidence="2">
    <name type="scientific">uncultured Thermomicrobiales bacterium</name>
    <dbReference type="NCBI Taxonomy" id="1645740"/>
    <lineage>
        <taxon>Bacteria</taxon>
        <taxon>Pseudomonadati</taxon>
        <taxon>Thermomicrobiota</taxon>
        <taxon>Thermomicrobia</taxon>
        <taxon>Thermomicrobiales</taxon>
        <taxon>environmental samples</taxon>
    </lineage>
</organism>
<evidence type="ECO:0000313" key="2">
    <source>
        <dbReference type="EMBL" id="CAA9574208.1"/>
    </source>
</evidence>
<protein>
    <submittedName>
        <fullName evidence="2">Uncharacterized protein</fullName>
    </submittedName>
</protein>
<feature type="compositionally biased region" description="Basic residues" evidence="1">
    <location>
        <begin position="105"/>
        <end position="119"/>
    </location>
</feature>